<reference evidence="2 3" key="1">
    <citation type="journal article" date="2016" name="Nat. Commun.">
        <title>Thousands of microbial genomes shed light on interconnected biogeochemical processes in an aquifer system.</title>
        <authorList>
            <person name="Anantharaman K."/>
            <person name="Brown C.T."/>
            <person name="Hug L.A."/>
            <person name="Sharon I."/>
            <person name="Castelle C.J."/>
            <person name="Probst A.J."/>
            <person name="Thomas B.C."/>
            <person name="Singh A."/>
            <person name="Wilkins M.J."/>
            <person name="Karaoz U."/>
            <person name="Brodie E.L."/>
            <person name="Williams K.H."/>
            <person name="Hubbard S.S."/>
            <person name="Banfield J.F."/>
        </authorList>
    </citation>
    <scope>NUCLEOTIDE SEQUENCE [LARGE SCALE GENOMIC DNA]</scope>
</reference>
<dbReference type="AlphaFoldDB" id="A0A1F5AD32"/>
<dbReference type="SMART" id="SM00729">
    <property type="entry name" value="Elp3"/>
    <property type="match status" value="1"/>
</dbReference>
<protein>
    <submittedName>
        <fullName evidence="2">B12-binding domain-containing radical SAM protein</fullName>
    </submittedName>
</protein>
<dbReference type="PANTHER" id="PTHR42731:SF1">
    <property type="entry name" value="RADICAL SAM DOMAIN PROTEIN"/>
    <property type="match status" value="1"/>
</dbReference>
<comment type="caution">
    <text evidence="2">The sequence shown here is derived from an EMBL/GenBank/DDBJ whole genome shotgun (WGS) entry which is preliminary data.</text>
</comment>
<feature type="domain" description="Radical SAM core" evidence="1">
    <location>
        <begin position="256"/>
        <end position="489"/>
    </location>
</feature>
<dbReference type="InterPro" id="IPR023862">
    <property type="entry name" value="CHP03960_rSAM"/>
</dbReference>
<dbReference type="STRING" id="1797291.A2V47_03915"/>
<dbReference type="CDD" id="cd01335">
    <property type="entry name" value="Radical_SAM"/>
    <property type="match status" value="1"/>
</dbReference>
<evidence type="ECO:0000313" key="2">
    <source>
        <dbReference type="EMBL" id="OGD16422.1"/>
    </source>
</evidence>
<name>A0A1F5AD32_9BACT</name>
<dbReference type="InterPro" id="IPR006638">
    <property type="entry name" value="Elp3/MiaA/NifB-like_rSAM"/>
</dbReference>
<dbReference type="InterPro" id="IPR023404">
    <property type="entry name" value="rSAM_horseshoe"/>
</dbReference>
<dbReference type="Proteomes" id="UP000177701">
    <property type="component" value="Unassembled WGS sequence"/>
</dbReference>
<dbReference type="PROSITE" id="PS51918">
    <property type="entry name" value="RADICAL_SAM"/>
    <property type="match status" value="1"/>
</dbReference>
<dbReference type="SFLD" id="SFLDS00029">
    <property type="entry name" value="Radical_SAM"/>
    <property type="match status" value="1"/>
</dbReference>
<accession>A0A1F5AD32</accession>
<dbReference type="Pfam" id="PF19864">
    <property type="entry name" value="Radical_SAM_N2"/>
    <property type="match status" value="1"/>
</dbReference>
<organism evidence="2 3">
    <name type="scientific">Candidatus Sediminicultor quintus</name>
    <dbReference type="NCBI Taxonomy" id="1797291"/>
    <lineage>
        <taxon>Bacteria</taxon>
        <taxon>Pseudomonadati</taxon>
        <taxon>Atribacterota</taxon>
        <taxon>Candidatus Phoenicimicrobiia</taxon>
        <taxon>Candidatus Pheonicimicrobiales</taxon>
        <taxon>Candidatus Phoenicimicrobiaceae</taxon>
        <taxon>Candidatus Sediminicultor</taxon>
    </lineage>
</organism>
<dbReference type="GO" id="GO:0051536">
    <property type="term" value="F:iron-sulfur cluster binding"/>
    <property type="evidence" value="ECO:0007669"/>
    <property type="project" value="InterPro"/>
</dbReference>
<evidence type="ECO:0000259" key="1">
    <source>
        <dbReference type="PROSITE" id="PS51918"/>
    </source>
</evidence>
<dbReference type="Pfam" id="PF04055">
    <property type="entry name" value="Radical_SAM"/>
    <property type="match status" value="1"/>
</dbReference>
<dbReference type="EMBL" id="MEYH01000034">
    <property type="protein sequence ID" value="OGD16422.1"/>
    <property type="molecule type" value="Genomic_DNA"/>
</dbReference>
<dbReference type="SFLD" id="SFLDG01082">
    <property type="entry name" value="B12-binding_domain_containing"/>
    <property type="match status" value="1"/>
</dbReference>
<dbReference type="InterPro" id="IPR058240">
    <property type="entry name" value="rSAM_sf"/>
</dbReference>
<dbReference type="InterPro" id="IPR045784">
    <property type="entry name" value="Radical_SAM_N2"/>
</dbReference>
<dbReference type="NCBIfam" id="TIGR03960">
    <property type="entry name" value="rSAM_fuse_unch"/>
    <property type="match status" value="1"/>
</dbReference>
<gene>
    <name evidence="2" type="ORF">A2V47_03915</name>
</gene>
<evidence type="ECO:0000313" key="3">
    <source>
        <dbReference type="Proteomes" id="UP000177701"/>
    </source>
</evidence>
<dbReference type="SUPFAM" id="SSF102114">
    <property type="entry name" value="Radical SAM enzymes"/>
    <property type="match status" value="1"/>
</dbReference>
<dbReference type="PANTHER" id="PTHR42731">
    <property type="entry name" value="SLL1084 PROTEIN"/>
    <property type="match status" value="1"/>
</dbReference>
<dbReference type="GO" id="GO:0003824">
    <property type="term" value="F:catalytic activity"/>
    <property type="evidence" value="ECO:0007669"/>
    <property type="project" value="InterPro"/>
</dbReference>
<dbReference type="InterPro" id="IPR007197">
    <property type="entry name" value="rSAM"/>
</dbReference>
<dbReference type="Gene3D" id="3.80.30.20">
    <property type="entry name" value="tm_1862 like domain"/>
    <property type="match status" value="1"/>
</dbReference>
<sequence>MDIKKILFEELLDRVEKPGRYTGKEFNEIVKEGDISTVKIALAFPDLYEIGMSYLGFKILYEIINKRGDALAERVFSPAIDMEKLLRERQIPVFSLETYRPLNSFDIVGFTIQHELCYSNILNLLELGHIPLGSEERKEDDPLIIAGGPGAFNPEPLSRFIDLFVIGEGEEIIGEIIEVYKKWKDKKRSRVKLLEELARIEGIYVPSFYEITYFKEGRVRSVTPKKETYHSVIKKQIISDFDQVAYPLFPIVPNIDVVHDRITLEIFRGCTRGCRFCQAGMIYRPVREKSVDTLIGLADEILAHTGYEEISLSSLSSSDYSEIKNLITKLVDRFEEKGVGVSLPSLRIDSFSVALAQQVQRVRKTGITLAPEVGTQRLRDVINKNVLEEDLYSSIKAAFEGGWRKIKLYFMVGLPTENEEDVEGIIKMVSKVDYLGREIIGRKININISISAFVPKPHTPFQWEAQEEREILSERVRYLKNRLNWRNISFSYPDINHSYLEAVFARGDRRLGEVLEKAHYLGCKFDAWREQFNFEAWQQAFNDCGLNMEFYANRAREEDEILPWDHISCGVKKEYLLEEKEKALRGETTPDCRFEDCTGCGVC</sequence>
<proteinExistence type="predicted"/>